<dbReference type="PROSITE" id="PS51463">
    <property type="entry name" value="P_GLUCOSE_ISOMERASE_3"/>
    <property type="match status" value="1"/>
</dbReference>
<organism evidence="5 6">
    <name type="scientific">Poseidonibacter parvus</name>
    <dbReference type="NCBI Taxonomy" id="1850254"/>
    <lineage>
        <taxon>Bacteria</taxon>
        <taxon>Pseudomonadati</taxon>
        <taxon>Campylobacterota</taxon>
        <taxon>Epsilonproteobacteria</taxon>
        <taxon>Campylobacterales</taxon>
        <taxon>Arcobacteraceae</taxon>
        <taxon>Poseidonibacter</taxon>
    </lineage>
</organism>
<comment type="catalytic activity">
    <reaction evidence="4">
        <text>alpha-D-glucose 6-phosphate = beta-D-fructose 6-phosphate</text>
        <dbReference type="Rhea" id="RHEA:11816"/>
        <dbReference type="ChEBI" id="CHEBI:57634"/>
        <dbReference type="ChEBI" id="CHEBI:58225"/>
        <dbReference type="EC" id="5.3.1.9"/>
    </reaction>
</comment>
<gene>
    <name evidence="5" type="ORF">LPB137_10350</name>
</gene>
<dbReference type="InterPro" id="IPR035482">
    <property type="entry name" value="SIS_PGI_2"/>
</dbReference>
<evidence type="ECO:0000256" key="1">
    <source>
        <dbReference type="ARBA" id="ARBA00022432"/>
    </source>
</evidence>
<keyword evidence="2 4" id="KW-0324">Glycolysis</keyword>
<dbReference type="Proteomes" id="UP000186074">
    <property type="component" value="Chromosome"/>
</dbReference>
<evidence type="ECO:0000313" key="6">
    <source>
        <dbReference type="Proteomes" id="UP000186074"/>
    </source>
</evidence>
<dbReference type="Gene3D" id="3.40.50.10490">
    <property type="entry name" value="Glucose-6-phosphate isomerase like protein, domain 1"/>
    <property type="match status" value="2"/>
</dbReference>
<dbReference type="EMBL" id="CP019070">
    <property type="protein sequence ID" value="APW66215.1"/>
    <property type="molecule type" value="Genomic_DNA"/>
</dbReference>
<dbReference type="GO" id="GO:0006094">
    <property type="term" value="P:gluconeogenesis"/>
    <property type="evidence" value="ECO:0007669"/>
    <property type="project" value="UniProtKB-KW"/>
</dbReference>
<dbReference type="GO" id="GO:0051156">
    <property type="term" value="P:glucose 6-phosphate metabolic process"/>
    <property type="evidence" value="ECO:0007669"/>
    <property type="project" value="TreeGrafter"/>
</dbReference>
<dbReference type="SUPFAM" id="SSF53697">
    <property type="entry name" value="SIS domain"/>
    <property type="match status" value="1"/>
</dbReference>
<dbReference type="Pfam" id="PF00342">
    <property type="entry name" value="PGI"/>
    <property type="match status" value="1"/>
</dbReference>
<keyword evidence="1 4" id="KW-0312">Gluconeogenesis</keyword>
<dbReference type="UniPathway" id="UPA00109">
    <property type="reaction ID" value="UER00181"/>
</dbReference>
<dbReference type="GO" id="GO:0048029">
    <property type="term" value="F:monosaccharide binding"/>
    <property type="evidence" value="ECO:0007669"/>
    <property type="project" value="TreeGrafter"/>
</dbReference>
<comment type="similarity">
    <text evidence="4">Belongs to the GPI family.</text>
</comment>
<comment type="pathway">
    <text evidence="4">Carbohydrate degradation; glycolysis; D-glyceraldehyde 3-phosphate and glycerone phosphate from D-glucose: step 2/4.</text>
</comment>
<dbReference type="GO" id="GO:0006096">
    <property type="term" value="P:glycolytic process"/>
    <property type="evidence" value="ECO:0007669"/>
    <property type="project" value="UniProtKB-UniPathway"/>
</dbReference>
<dbReference type="CDD" id="cd05015">
    <property type="entry name" value="SIS_PGI_1"/>
    <property type="match status" value="1"/>
</dbReference>
<dbReference type="PANTHER" id="PTHR11469:SF1">
    <property type="entry name" value="GLUCOSE-6-PHOSPHATE ISOMERASE"/>
    <property type="match status" value="1"/>
</dbReference>
<proteinExistence type="inferred from homology"/>
<dbReference type="GO" id="GO:0004347">
    <property type="term" value="F:glucose-6-phosphate isomerase activity"/>
    <property type="evidence" value="ECO:0007669"/>
    <property type="project" value="UniProtKB-EC"/>
</dbReference>
<dbReference type="PANTHER" id="PTHR11469">
    <property type="entry name" value="GLUCOSE-6-PHOSPHATE ISOMERASE"/>
    <property type="match status" value="1"/>
</dbReference>
<dbReference type="InterPro" id="IPR035476">
    <property type="entry name" value="SIS_PGI_1"/>
</dbReference>
<keyword evidence="3 4" id="KW-0413">Isomerase</keyword>
<dbReference type="AlphaFoldDB" id="A0A1P8KNU2"/>
<evidence type="ECO:0000256" key="2">
    <source>
        <dbReference type="ARBA" id="ARBA00023152"/>
    </source>
</evidence>
<reference evidence="5 6" key="1">
    <citation type="submission" date="2017-01" db="EMBL/GenBank/DDBJ databases">
        <title>Genome sequencing of Arcobacter sp. LPB0137.</title>
        <authorList>
            <person name="Lee G.-W."/>
            <person name="Yi H."/>
        </authorList>
    </citation>
    <scope>NUCLEOTIDE SEQUENCE [LARGE SCALE GENOMIC DNA]</scope>
    <source>
        <strain evidence="5 6">LPB0137</strain>
    </source>
</reference>
<dbReference type="GO" id="GO:0005829">
    <property type="term" value="C:cytosol"/>
    <property type="evidence" value="ECO:0007669"/>
    <property type="project" value="TreeGrafter"/>
</dbReference>
<accession>A0A1P8KNU2</accession>
<dbReference type="STRING" id="1850254.LPB137_10350"/>
<name>A0A1P8KNU2_9BACT</name>
<dbReference type="InterPro" id="IPR046348">
    <property type="entry name" value="SIS_dom_sf"/>
</dbReference>
<dbReference type="CDD" id="cd05016">
    <property type="entry name" value="SIS_PGI_2"/>
    <property type="match status" value="1"/>
</dbReference>
<dbReference type="InterPro" id="IPR001672">
    <property type="entry name" value="G6P_Isomerase"/>
</dbReference>
<evidence type="ECO:0000313" key="5">
    <source>
        <dbReference type="EMBL" id="APW66215.1"/>
    </source>
</evidence>
<keyword evidence="6" id="KW-1185">Reference proteome</keyword>
<dbReference type="PRINTS" id="PR00662">
    <property type="entry name" value="G6PISOMERASE"/>
</dbReference>
<dbReference type="EC" id="5.3.1.9" evidence="4"/>
<dbReference type="GO" id="GO:0097367">
    <property type="term" value="F:carbohydrate derivative binding"/>
    <property type="evidence" value="ECO:0007669"/>
    <property type="project" value="InterPro"/>
</dbReference>
<dbReference type="RefSeq" id="WP_076087723.1">
    <property type="nucleotide sequence ID" value="NZ_CP019070.1"/>
</dbReference>
<evidence type="ECO:0000256" key="3">
    <source>
        <dbReference type="ARBA" id="ARBA00023235"/>
    </source>
</evidence>
<sequence>MDYTKNFYQIKSNEEIFYKISREKETIGYYNLAFQDTSEFKEYAKTVTQQDIVIVGIGGSSLGTYAIHKFLQHKENMKKLHFLESTDPLDLERRVSKLDLDDTLFIIISKSGTTIETVSILKYLTSITTLDKSNTICITEDDSKLNTYAKTNDMKTFEIPKNVGGRFSVFTAVGLVPMAIMGLNIDEILTGCKTIYNDYFDRGDYYLSIMEKARFIVENKNRFNINVVFSYSSLLEGFNKWYVQLWGESLGKININQTKQGLTPVALTGPIDQHSFLQLIMEGKRDKTVTFIKVADFENELTIPDITLPGLEELDYTNNIKFKNIINEQADATIEAIQNLKDIPCDIITIESQNEYNIGKLMYSYELLTSIVGSFVQINTYDQPGVEAGKIILKNKLKADNK</sequence>
<protein>
    <recommendedName>
        <fullName evidence="4">Glucose-6-phosphate isomerase</fullName>
        <ecNumber evidence="4">5.3.1.9</ecNumber>
    </recommendedName>
</protein>
<dbReference type="NCBIfam" id="NF003016">
    <property type="entry name" value="PRK03868.1"/>
    <property type="match status" value="1"/>
</dbReference>
<evidence type="ECO:0000256" key="4">
    <source>
        <dbReference type="RuleBase" id="RU000612"/>
    </source>
</evidence>
<dbReference type="KEGG" id="alp:LPB137_10350"/>
<dbReference type="OrthoDB" id="140919at2"/>